<evidence type="ECO:0000256" key="4">
    <source>
        <dbReference type="ARBA" id="ARBA00023136"/>
    </source>
</evidence>
<feature type="transmembrane region" description="Helical" evidence="5">
    <location>
        <begin position="61"/>
        <end position="89"/>
    </location>
</feature>
<sequence>MIKSILKYAGKYKILTVVATVMVVIAVAAQILPYIFAYQIISPLIAGESIPWQYAVGRVAGVAVCLVLNFVFYLGGLSLSHIAAFNTLYNLRVSLQGKMEKLPLGVV</sequence>
<reference evidence="7" key="2">
    <citation type="journal article" date="2021" name="PeerJ">
        <title>Extensive microbial diversity within the chicken gut microbiome revealed by metagenomics and culture.</title>
        <authorList>
            <person name="Gilroy R."/>
            <person name="Ravi A."/>
            <person name="Getino M."/>
            <person name="Pursley I."/>
            <person name="Horton D.L."/>
            <person name="Alikhan N.F."/>
            <person name="Baker D."/>
            <person name="Gharbi K."/>
            <person name="Hall N."/>
            <person name="Watson M."/>
            <person name="Adriaenssens E.M."/>
            <person name="Foster-Nyarko E."/>
            <person name="Jarju S."/>
            <person name="Secka A."/>
            <person name="Antonio M."/>
            <person name="Oren A."/>
            <person name="Chaudhuri R.R."/>
            <person name="La Ragione R."/>
            <person name="Hildebrand F."/>
            <person name="Pallen M.J."/>
        </authorList>
    </citation>
    <scope>NUCLEOTIDE SEQUENCE</scope>
    <source>
        <strain evidence="7">9366</strain>
    </source>
</reference>
<dbReference type="Gene3D" id="1.20.1560.10">
    <property type="entry name" value="ABC transporter type 1, transmembrane domain"/>
    <property type="match status" value="1"/>
</dbReference>
<comment type="subcellular location">
    <subcellularLocation>
        <location evidence="1">Cell membrane</location>
        <topology evidence="1">Multi-pass membrane protein</topology>
    </subcellularLocation>
</comment>
<keyword evidence="7" id="KW-0067">ATP-binding</keyword>
<gene>
    <name evidence="7" type="ORF">IAB07_02220</name>
</gene>
<dbReference type="InterPro" id="IPR011527">
    <property type="entry name" value="ABC1_TM_dom"/>
</dbReference>
<proteinExistence type="predicted"/>
<organism evidence="7 8">
    <name type="scientific">Candidatus Caccalectryoclostridium excrementigallinarum</name>
    <dbReference type="NCBI Taxonomy" id="2840710"/>
    <lineage>
        <taxon>Bacteria</taxon>
        <taxon>Bacillati</taxon>
        <taxon>Bacillota</taxon>
        <taxon>Clostridia</taxon>
        <taxon>Christensenellales</taxon>
        <taxon>Christensenellaceae</taxon>
        <taxon>Christensenellaceae incertae sedis</taxon>
        <taxon>Candidatus Caccalectryoclostridium</taxon>
    </lineage>
</organism>
<dbReference type="Proteomes" id="UP000824145">
    <property type="component" value="Unassembled WGS sequence"/>
</dbReference>
<keyword evidence="3 5" id="KW-1133">Transmembrane helix</keyword>
<evidence type="ECO:0000256" key="1">
    <source>
        <dbReference type="ARBA" id="ARBA00004651"/>
    </source>
</evidence>
<feature type="non-terminal residue" evidence="7">
    <location>
        <position position="107"/>
    </location>
</feature>
<accession>A0A9D1MM31</accession>
<evidence type="ECO:0000259" key="6">
    <source>
        <dbReference type="PROSITE" id="PS50929"/>
    </source>
</evidence>
<comment type="caution">
    <text evidence="7">The sequence shown here is derived from an EMBL/GenBank/DDBJ whole genome shotgun (WGS) entry which is preliminary data.</text>
</comment>
<dbReference type="PROSITE" id="PS50929">
    <property type="entry name" value="ABC_TM1F"/>
    <property type="match status" value="1"/>
</dbReference>
<feature type="transmembrane region" description="Helical" evidence="5">
    <location>
        <begin position="12"/>
        <end position="41"/>
    </location>
</feature>
<protein>
    <submittedName>
        <fullName evidence="7">ABC transporter ATP-binding protein</fullName>
    </submittedName>
</protein>
<dbReference type="GO" id="GO:0005886">
    <property type="term" value="C:plasma membrane"/>
    <property type="evidence" value="ECO:0007669"/>
    <property type="project" value="UniProtKB-SubCell"/>
</dbReference>
<evidence type="ECO:0000256" key="5">
    <source>
        <dbReference type="SAM" id="Phobius"/>
    </source>
</evidence>
<dbReference type="GO" id="GO:0005524">
    <property type="term" value="F:ATP binding"/>
    <property type="evidence" value="ECO:0007669"/>
    <property type="project" value="UniProtKB-KW"/>
</dbReference>
<keyword evidence="7" id="KW-0547">Nucleotide-binding</keyword>
<evidence type="ECO:0000256" key="3">
    <source>
        <dbReference type="ARBA" id="ARBA00022989"/>
    </source>
</evidence>
<dbReference type="GO" id="GO:0140359">
    <property type="term" value="F:ABC-type transporter activity"/>
    <property type="evidence" value="ECO:0007669"/>
    <property type="project" value="InterPro"/>
</dbReference>
<evidence type="ECO:0000256" key="2">
    <source>
        <dbReference type="ARBA" id="ARBA00022692"/>
    </source>
</evidence>
<evidence type="ECO:0000313" key="8">
    <source>
        <dbReference type="Proteomes" id="UP000824145"/>
    </source>
</evidence>
<keyword evidence="2 5" id="KW-0812">Transmembrane</keyword>
<dbReference type="EMBL" id="DVNJ01000011">
    <property type="protein sequence ID" value="HIU62568.1"/>
    <property type="molecule type" value="Genomic_DNA"/>
</dbReference>
<keyword evidence="4 5" id="KW-0472">Membrane</keyword>
<dbReference type="SUPFAM" id="SSF90123">
    <property type="entry name" value="ABC transporter transmembrane region"/>
    <property type="match status" value="1"/>
</dbReference>
<evidence type="ECO:0000313" key="7">
    <source>
        <dbReference type="EMBL" id="HIU62568.1"/>
    </source>
</evidence>
<dbReference type="AlphaFoldDB" id="A0A9D1MM31"/>
<name>A0A9D1MM31_9FIRM</name>
<dbReference type="InterPro" id="IPR036640">
    <property type="entry name" value="ABC1_TM_sf"/>
</dbReference>
<feature type="domain" description="ABC transmembrane type-1" evidence="6">
    <location>
        <begin position="17"/>
        <end position="107"/>
    </location>
</feature>
<reference evidence="7" key="1">
    <citation type="submission" date="2020-10" db="EMBL/GenBank/DDBJ databases">
        <authorList>
            <person name="Gilroy R."/>
        </authorList>
    </citation>
    <scope>NUCLEOTIDE SEQUENCE</scope>
    <source>
        <strain evidence="7">9366</strain>
    </source>
</reference>